<dbReference type="PROSITE" id="PS00420">
    <property type="entry name" value="SRCR_1"/>
    <property type="match status" value="1"/>
</dbReference>
<dbReference type="FunFam" id="3.10.250.10:FF:000005">
    <property type="entry name" value="Neurotrypsin isoform A"/>
    <property type="match status" value="1"/>
</dbReference>
<keyword evidence="8" id="KW-1185">Reference proteome</keyword>
<gene>
    <name evidence="7" type="ORF">C0Q70_02841</name>
</gene>
<feature type="coiled-coil region" evidence="5">
    <location>
        <begin position="205"/>
        <end position="232"/>
    </location>
</feature>
<reference evidence="7 8" key="1">
    <citation type="submission" date="2018-04" db="EMBL/GenBank/DDBJ databases">
        <title>The genome of golden apple snail Pomacea canaliculata provides insight into stress tolerance and invasive adaptation.</title>
        <authorList>
            <person name="Liu C."/>
            <person name="Liu B."/>
            <person name="Ren Y."/>
            <person name="Zhang Y."/>
            <person name="Wang H."/>
            <person name="Li S."/>
            <person name="Jiang F."/>
            <person name="Yin L."/>
            <person name="Zhang G."/>
            <person name="Qian W."/>
            <person name="Fan W."/>
        </authorList>
    </citation>
    <scope>NUCLEOTIDE SEQUENCE [LARGE SCALE GENOMIC DNA]</scope>
    <source>
        <strain evidence="7">SZHN2017</strain>
        <tissue evidence="7">Muscle</tissue>
    </source>
</reference>
<keyword evidence="3" id="KW-0325">Glycoprotein</keyword>
<feature type="domain" description="SRCR" evidence="6">
    <location>
        <begin position="363"/>
        <end position="466"/>
    </location>
</feature>
<keyword evidence="5" id="KW-0175">Coiled coil</keyword>
<dbReference type="PROSITE" id="PS50287">
    <property type="entry name" value="SRCR_2"/>
    <property type="match status" value="3"/>
</dbReference>
<dbReference type="SMART" id="SM00202">
    <property type="entry name" value="SR"/>
    <property type="match status" value="3"/>
</dbReference>
<evidence type="ECO:0000313" key="7">
    <source>
        <dbReference type="EMBL" id="PVD35872.1"/>
    </source>
</evidence>
<evidence type="ECO:0000313" key="8">
    <source>
        <dbReference type="Proteomes" id="UP000245119"/>
    </source>
</evidence>
<comment type="caution">
    <text evidence="7">The sequence shown here is derived from an EMBL/GenBank/DDBJ whole genome shotgun (WGS) entry which is preliminary data.</text>
</comment>
<feature type="domain" description="SRCR" evidence="6">
    <location>
        <begin position="473"/>
        <end position="515"/>
    </location>
</feature>
<dbReference type="PRINTS" id="PR00258">
    <property type="entry name" value="SPERACTRCPTR"/>
</dbReference>
<keyword evidence="1" id="KW-0732">Signal</keyword>
<proteinExistence type="predicted"/>
<dbReference type="AlphaFoldDB" id="A0A2T7PR16"/>
<evidence type="ECO:0000259" key="6">
    <source>
        <dbReference type="PROSITE" id="PS50287"/>
    </source>
</evidence>
<dbReference type="Proteomes" id="UP000245119">
    <property type="component" value="Linkage Group LG2"/>
</dbReference>
<evidence type="ECO:0000256" key="2">
    <source>
        <dbReference type="ARBA" id="ARBA00023157"/>
    </source>
</evidence>
<feature type="disulfide bond" evidence="4">
    <location>
        <begin position="433"/>
        <end position="443"/>
    </location>
</feature>
<dbReference type="SUPFAM" id="SSF56487">
    <property type="entry name" value="SRCR-like"/>
    <property type="match status" value="3"/>
</dbReference>
<accession>A0A2T7PR16</accession>
<dbReference type="EMBL" id="PZQS01000002">
    <property type="protein sequence ID" value="PVD35872.1"/>
    <property type="molecule type" value="Genomic_DNA"/>
</dbReference>
<dbReference type="PANTHER" id="PTHR48071:SF18">
    <property type="entry name" value="DELETED IN MALIGNANT BRAIN TUMORS 1 PROTEIN-RELATED"/>
    <property type="match status" value="1"/>
</dbReference>
<dbReference type="STRING" id="400727.A0A2T7PR16"/>
<evidence type="ECO:0000256" key="4">
    <source>
        <dbReference type="PROSITE-ProRule" id="PRU00196"/>
    </source>
</evidence>
<dbReference type="Gene3D" id="3.10.250.10">
    <property type="entry name" value="SRCR-like domain"/>
    <property type="match status" value="3"/>
</dbReference>
<evidence type="ECO:0000256" key="1">
    <source>
        <dbReference type="ARBA" id="ARBA00022729"/>
    </source>
</evidence>
<dbReference type="SUPFAM" id="SSF57829">
    <property type="entry name" value="Zn-binding ribosomal proteins"/>
    <property type="match status" value="1"/>
</dbReference>
<dbReference type="PANTHER" id="PTHR48071">
    <property type="entry name" value="SRCR DOMAIN-CONTAINING PROTEIN"/>
    <property type="match status" value="1"/>
</dbReference>
<evidence type="ECO:0000256" key="5">
    <source>
        <dbReference type="SAM" id="Coils"/>
    </source>
</evidence>
<keyword evidence="2 4" id="KW-1015">Disulfide bond</keyword>
<evidence type="ECO:0000256" key="3">
    <source>
        <dbReference type="ARBA" id="ARBA00023180"/>
    </source>
</evidence>
<dbReference type="Pfam" id="PF00530">
    <property type="entry name" value="SRCR"/>
    <property type="match status" value="3"/>
</dbReference>
<protein>
    <recommendedName>
        <fullName evidence="6">SRCR domain-containing protein</fullName>
    </recommendedName>
</protein>
<organism evidence="7 8">
    <name type="scientific">Pomacea canaliculata</name>
    <name type="common">Golden apple snail</name>
    <dbReference type="NCBI Taxonomy" id="400727"/>
    <lineage>
        <taxon>Eukaryota</taxon>
        <taxon>Metazoa</taxon>
        <taxon>Spiralia</taxon>
        <taxon>Lophotrochozoa</taxon>
        <taxon>Mollusca</taxon>
        <taxon>Gastropoda</taxon>
        <taxon>Caenogastropoda</taxon>
        <taxon>Architaenioglossa</taxon>
        <taxon>Ampullarioidea</taxon>
        <taxon>Ampullariidae</taxon>
        <taxon>Pomacea</taxon>
    </lineage>
</organism>
<dbReference type="OrthoDB" id="10066015at2759"/>
<dbReference type="GO" id="GO:0006412">
    <property type="term" value="P:translation"/>
    <property type="evidence" value="ECO:0007669"/>
    <property type="project" value="InterPro"/>
</dbReference>
<feature type="domain" description="SRCR" evidence="6">
    <location>
        <begin position="277"/>
        <end position="349"/>
    </location>
</feature>
<dbReference type="InterPro" id="IPR001190">
    <property type="entry name" value="SRCR"/>
</dbReference>
<comment type="caution">
    <text evidence="4">Lacks conserved residue(s) required for the propagation of feature annotation.</text>
</comment>
<dbReference type="InterPro" id="IPR036772">
    <property type="entry name" value="SRCR-like_dom_sf"/>
</dbReference>
<name>A0A2T7PR16_POMCA</name>
<sequence>MAASMKKCLLTLRSQCQKLLVDLRICTSIFQQPYNGLEFAAVAECPISSSKHQTRASQNILDSIFSNVLLAVQRDRRSLERRLSRKMALPGHFEHAIPKTNIIACLECGHWHEKGTLCGNCYSKVREETKSMREALGEDMMYTADQKEVVFVYEAMNMNTCMASQSILCLLVLAQWTVSCHGQTNFFELEDLNVTECEDFQNKMIIELEGQLKDVELSLAEVERNIVQLTDAQTWETNVKDLLENNEGLLKSLFDEVTSKDAVKSRRAACVLYSERVRLVNGHTPAEGRVEVWIGSTWSPLAENLYRKKEADVVCTALGYNGLNAAPTSYVIFGESSDTTNVLSPINCQHSAGAICNPLAEDIRLVGGQNRFEGRVEIRVNGQWGAVCDDAWETNDAKVVCNALGMGQSGAAAAGNSLFGRSADPVLLRGLRCGGTESHLLSCQADRIVGAASDCSASSEAGVICGDFLPYPVRLVGGSSQLEGRVEIRAFNEWGTVNRNGFDNADASVICRMLGYSPQGATAVRDLRFGAGHWASMVGRPPVYRQ</sequence>
<dbReference type="GO" id="GO:0016020">
    <property type="term" value="C:membrane"/>
    <property type="evidence" value="ECO:0007669"/>
    <property type="project" value="InterPro"/>
</dbReference>
<dbReference type="InterPro" id="IPR011332">
    <property type="entry name" value="Ribosomal_zn-bd"/>
</dbReference>